<feature type="region of interest" description="Disordered" evidence="1">
    <location>
        <begin position="1"/>
        <end position="101"/>
    </location>
</feature>
<proteinExistence type="predicted"/>
<keyword evidence="3" id="KW-1185">Reference proteome</keyword>
<evidence type="ECO:0000256" key="1">
    <source>
        <dbReference type="SAM" id="MobiDB-lite"/>
    </source>
</evidence>
<dbReference type="EMBL" id="CAUYUJ010006051">
    <property type="protein sequence ID" value="CAK0815959.1"/>
    <property type="molecule type" value="Genomic_DNA"/>
</dbReference>
<accession>A0ABN9RBR3</accession>
<feature type="compositionally biased region" description="Low complexity" evidence="1">
    <location>
        <begin position="53"/>
        <end position="69"/>
    </location>
</feature>
<evidence type="ECO:0000313" key="3">
    <source>
        <dbReference type="Proteomes" id="UP001189429"/>
    </source>
</evidence>
<feature type="non-terminal residue" evidence="2">
    <location>
        <position position="114"/>
    </location>
</feature>
<sequence>QQGRLQIDAGVQRFAEAPGGHGGRHRPRHRRGGRGTRHLPRIAHRGAGGLESGARAATRRCAGPRGPAARRQRPDGGHEDGRGRGAVHVPGPAGGGQAGRAMQLDARVLLDMRE</sequence>
<name>A0ABN9RBR3_9DINO</name>
<evidence type="ECO:0000313" key="2">
    <source>
        <dbReference type="EMBL" id="CAK0815959.1"/>
    </source>
</evidence>
<organism evidence="2 3">
    <name type="scientific">Prorocentrum cordatum</name>
    <dbReference type="NCBI Taxonomy" id="2364126"/>
    <lineage>
        <taxon>Eukaryota</taxon>
        <taxon>Sar</taxon>
        <taxon>Alveolata</taxon>
        <taxon>Dinophyceae</taxon>
        <taxon>Prorocentrales</taxon>
        <taxon>Prorocentraceae</taxon>
        <taxon>Prorocentrum</taxon>
    </lineage>
</organism>
<feature type="compositionally biased region" description="Basic residues" evidence="1">
    <location>
        <begin position="22"/>
        <end position="44"/>
    </location>
</feature>
<dbReference type="Proteomes" id="UP001189429">
    <property type="component" value="Unassembled WGS sequence"/>
</dbReference>
<feature type="compositionally biased region" description="Basic and acidic residues" evidence="1">
    <location>
        <begin position="72"/>
        <end position="83"/>
    </location>
</feature>
<gene>
    <name evidence="2" type="ORF">PCOR1329_LOCUS19071</name>
</gene>
<protein>
    <submittedName>
        <fullName evidence="2">Uncharacterized protein</fullName>
    </submittedName>
</protein>
<feature type="non-terminal residue" evidence="2">
    <location>
        <position position="1"/>
    </location>
</feature>
<comment type="caution">
    <text evidence="2">The sequence shown here is derived from an EMBL/GenBank/DDBJ whole genome shotgun (WGS) entry which is preliminary data.</text>
</comment>
<reference evidence="2" key="1">
    <citation type="submission" date="2023-10" db="EMBL/GenBank/DDBJ databases">
        <authorList>
            <person name="Chen Y."/>
            <person name="Shah S."/>
            <person name="Dougan E. K."/>
            <person name="Thang M."/>
            <person name="Chan C."/>
        </authorList>
    </citation>
    <scope>NUCLEOTIDE SEQUENCE [LARGE SCALE GENOMIC DNA]</scope>
</reference>